<feature type="transmembrane region" description="Helical" evidence="1">
    <location>
        <begin position="291"/>
        <end position="307"/>
    </location>
</feature>
<dbReference type="EMBL" id="KP090061">
    <property type="protein sequence ID" value="AJI44481.1"/>
    <property type="molecule type" value="Genomic_DNA"/>
</dbReference>
<gene>
    <name evidence="2" type="primary">ND2</name>
</gene>
<protein>
    <submittedName>
        <fullName evidence="2">ND2 protein</fullName>
    </submittedName>
</protein>
<keyword evidence="2" id="KW-0496">Mitochondrion</keyword>
<feature type="non-terminal residue" evidence="2">
    <location>
        <position position="1"/>
    </location>
</feature>
<feature type="transmembrane region" description="Helical" evidence="1">
    <location>
        <begin position="30"/>
        <end position="50"/>
    </location>
</feature>
<proteinExistence type="predicted"/>
<feature type="transmembrane region" description="Helical" evidence="1">
    <location>
        <begin position="174"/>
        <end position="207"/>
    </location>
</feature>
<keyword evidence="1" id="KW-0472">Membrane</keyword>
<feature type="transmembrane region" description="Helical" evidence="1">
    <location>
        <begin position="255"/>
        <end position="279"/>
    </location>
</feature>
<feature type="transmembrane region" description="Helical" evidence="1">
    <location>
        <begin position="106"/>
        <end position="129"/>
    </location>
</feature>
<feature type="transmembrane region" description="Helical" evidence="1">
    <location>
        <begin position="135"/>
        <end position="153"/>
    </location>
</feature>
<evidence type="ECO:0000313" key="2">
    <source>
        <dbReference type="EMBL" id="AJI44481.1"/>
    </source>
</evidence>
<reference evidence="2" key="1">
    <citation type="submission" date="2014-10" db="EMBL/GenBank/DDBJ databases">
        <title>Mitochondrial genomes for 'planarian' flatworms shows great divergence from the neodermatan gene order.</title>
        <authorList>
            <person name="Ross E."/>
            <person name="Blair D."/>
            <person name="Sanchez Alvarado A."/>
        </authorList>
    </citation>
    <scope>NUCLEOTIDE SEQUENCE</scope>
</reference>
<sequence>LIGAIYICFIFSMYLFSSYSLLVFNSSSFYFFLVWQSISLFSIIHYYGGLAYNINSLCYILVVLLSDVLIISGFLVVSFDYAFFGFMLKLSFFPFLWFLPSLLLNMSYLLICLLVFFHKVVVVLIFYYLLCDLSVFYLLFILFSVFLSSFYLLMNKSCLKSLIIWSSNIHCGWFLLLLCYSSYLVICYIGLYLVFGVFFVLLVYYGYDYLYISDLVGLDYSYGLCLWFLFLFFCSFPPLLGWVLKLVLYSVALNYLFLLGLVIVNLFSAFGYLVVLSSFFSCLPYWNRYNVYLWLFPFILLIVGFVVL</sequence>
<dbReference type="AlphaFoldDB" id="A0A0C4ZNY4"/>
<accession>A0A0C4ZNY4</accession>
<evidence type="ECO:0000256" key="1">
    <source>
        <dbReference type="SAM" id="Phobius"/>
    </source>
</evidence>
<name>A0A0C4ZNY4_9PLAT</name>
<keyword evidence="1" id="KW-0812">Transmembrane</keyword>
<feature type="transmembrane region" description="Helical" evidence="1">
    <location>
        <begin position="5"/>
        <end position="24"/>
    </location>
</feature>
<keyword evidence="1" id="KW-1133">Transmembrane helix</keyword>
<organism evidence="2">
    <name type="scientific">Girardia sp. ER-2015</name>
    <dbReference type="NCBI Taxonomy" id="1608986"/>
    <lineage>
        <taxon>Eukaryota</taxon>
        <taxon>Metazoa</taxon>
        <taxon>Spiralia</taxon>
        <taxon>Lophotrochozoa</taxon>
        <taxon>Platyhelminthes</taxon>
        <taxon>Rhabditophora</taxon>
        <taxon>Seriata</taxon>
        <taxon>Tricladida</taxon>
        <taxon>Continenticola</taxon>
        <taxon>Geoplanoidea</taxon>
        <taxon>Dugesiidae</taxon>
        <taxon>Girardia</taxon>
    </lineage>
</organism>
<feature type="transmembrane region" description="Helical" evidence="1">
    <location>
        <begin position="57"/>
        <end position="75"/>
    </location>
</feature>
<feature type="transmembrane region" description="Helical" evidence="1">
    <location>
        <begin position="227"/>
        <end position="248"/>
    </location>
</feature>
<geneLocation type="mitochondrion" evidence="2"/>